<dbReference type="InterPro" id="IPR001005">
    <property type="entry name" value="SANT/Myb"/>
</dbReference>
<name>A0AAV5QUD3_9ASCO</name>
<keyword evidence="10" id="KW-0804">Transcription</keyword>
<evidence type="ECO:0000256" key="8">
    <source>
        <dbReference type="ARBA" id="ARBA00022853"/>
    </source>
</evidence>
<feature type="region of interest" description="Disordered" evidence="12">
    <location>
        <begin position="1059"/>
        <end position="1162"/>
    </location>
</feature>
<feature type="domain" description="Helicase C-terminal" evidence="14">
    <location>
        <begin position="481"/>
        <end position="632"/>
    </location>
</feature>
<evidence type="ECO:0000256" key="9">
    <source>
        <dbReference type="ARBA" id="ARBA00023015"/>
    </source>
</evidence>
<evidence type="ECO:0000256" key="3">
    <source>
        <dbReference type="ARBA" id="ARBA00022737"/>
    </source>
</evidence>
<keyword evidence="8" id="KW-0156">Chromatin regulator</keyword>
<dbReference type="GO" id="GO:0006369">
    <property type="term" value="P:termination of RNA polymerase II transcription"/>
    <property type="evidence" value="ECO:0007669"/>
    <property type="project" value="UniProtKB-ARBA"/>
</dbReference>
<protein>
    <submittedName>
        <fullName evidence="15">Chromatin-remodeling ATPase</fullName>
    </submittedName>
</protein>
<keyword evidence="6" id="KW-0347">Helicase</keyword>
<dbReference type="Gene3D" id="3.40.50.300">
    <property type="entry name" value="P-loop containing nucleotide triphosphate hydrolases"/>
    <property type="match status" value="1"/>
</dbReference>
<dbReference type="PANTHER" id="PTHR45623">
    <property type="entry name" value="CHROMODOMAIN-HELICASE-DNA-BINDING PROTEIN 3-RELATED-RELATED"/>
    <property type="match status" value="1"/>
</dbReference>
<dbReference type="SMART" id="SM00487">
    <property type="entry name" value="DEXDc"/>
    <property type="match status" value="1"/>
</dbReference>
<dbReference type="GO" id="GO:0005634">
    <property type="term" value="C:nucleus"/>
    <property type="evidence" value="ECO:0007669"/>
    <property type="project" value="UniProtKB-SubCell"/>
</dbReference>
<dbReference type="GO" id="GO:0031491">
    <property type="term" value="F:nucleosome binding"/>
    <property type="evidence" value="ECO:0007669"/>
    <property type="project" value="InterPro"/>
</dbReference>
<feature type="compositionally biased region" description="Acidic residues" evidence="12">
    <location>
        <begin position="665"/>
        <end position="677"/>
    </location>
</feature>
<dbReference type="InterPro" id="IPR000330">
    <property type="entry name" value="SNF2_N"/>
</dbReference>
<dbReference type="SMART" id="SM00717">
    <property type="entry name" value="SANT"/>
    <property type="match status" value="2"/>
</dbReference>
<dbReference type="GO" id="GO:0042393">
    <property type="term" value="F:histone binding"/>
    <property type="evidence" value="ECO:0007669"/>
    <property type="project" value="TreeGrafter"/>
</dbReference>
<dbReference type="GO" id="GO:0045944">
    <property type="term" value="P:positive regulation of transcription by RNA polymerase II"/>
    <property type="evidence" value="ECO:0007669"/>
    <property type="project" value="UniProtKB-ARBA"/>
</dbReference>
<dbReference type="Pfam" id="PF09110">
    <property type="entry name" value="HAND"/>
    <property type="match status" value="1"/>
</dbReference>
<dbReference type="GO" id="GO:0000785">
    <property type="term" value="C:chromatin"/>
    <property type="evidence" value="ECO:0007669"/>
    <property type="project" value="TreeGrafter"/>
</dbReference>
<dbReference type="InterPro" id="IPR001650">
    <property type="entry name" value="Helicase_C-like"/>
</dbReference>
<dbReference type="Proteomes" id="UP001360560">
    <property type="component" value="Unassembled WGS sequence"/>
</dbReference>
<dbReference type="CDD" id="cd18793">
    <property type="entry name" value="SF2_C_SNF"/>
    <property type="match status" value="1"/>
</dbReference>
<dbReference type="PROSITE" id="PS51194">
    <property type="entry name" value="HELICASE_CTER"/>
    <property type="match status" value="1"/>
</dbReference>
<dbReference type="GO" id="GO:0034728">
    <property type="term" value="P:nucleosome organization"/>
    <property type="evidence" value="ECO:0007669"/>
    <property type="project" value="TreeGrafter"/>
</dbReference>
<evidence type="ECO:0000256" key="11">
    <source>
        <dbReference type="ARBA" id="ARBA00023242"/>
    </source>
</evidence>
<dbReference type="Pfam" id="PF00176">
    <property type="entry name" value="SNF2-rel_dom"/>
    <property type="match status" value="1"/>
</dbReference>
<dbReference type="PROSITE" id="PS00690">
    <property type="entry name" value="DEAH_ATP_HELICASE"/>
    <property type="match status" value="1"/>
</dbReference>
<dbReference type="InterPro" id="IPR009057">
    <property type="entry name" value="Homeodomain-like_sf"/>
</dbReference>
<keyword evidence="16" id="KW-1185">Reference proteome</keyword>
<feature type="region of interest" description="Disordered" evidence="12">
    <location>
        <begin position="655"/>
        <end position="681"/>
    </location>
</feature>
<dbReference type="SMART" id="SM00490">
    <property type="entry name" value="HELICc"/>
    <property type="match status" value="1"/>
</dbReference>
<dbReference type="Pfam" id="PF09111">
    <property type="entry name" value="SLIDE"/>
    <property type="match status" value="1"/>
</dbReference>
<dbReference type="InterPro" id="IPR038718">
    <property type="entry name" value="SNF2-like_sf"/>
</dbReference>
<dbReference type="Gene3D" id="3.40.50.10810">
    <property type="entry name" value="Tandem AAA-ATPase domain"/>
    <property type="match status" value="1"/>
</dbReference>
<feature type="region of interest" description="Disordered" evidence="12">
    <location>
        <begin position="1"/>
        <end position="40"/>
    </location>
</feature>
<gene>
    <name evidence="15" type="ORF">DASC09_051300</name>
</gene>
<keyword evidence="11" id="KW-0539">Nucleus</keyword>
<feature type="domain" description="Helicase ATP-binding" evidence="13">
    <location>
        <begin position="177"/>
        <end position="342"/>
    </location>
</feature>
<keyword evidence="7" id="KW-0067">ATP-binding</keyword>
<evidence type="ECO:0000256" key="4">
    <source>
        <dbReference type="ARBA" id="ARBA00022741"/>
    </source>
</evidence>
<evidence type="ECO:0000259" key="14">
    <source>
        <dbReference type="PROSITE" id="PS51194"/>
    </source>
</evidence>
<evidence type="ECO:0000256" key="5">
    <source>
        <dbReference type="ARBA" id="ARBA00022801"/>
    </source>
</evidence>
<dbReference type="InterPro" id="IPR044754">
    <property type="entry name" value="Isw1/2_DEXHc"/>
</dbReference>
<comment type="caution">
    <text evidence="15">The sequence shown here is derived from an EMBL/GenBank/DDBJ whole genome shotgun (WGS) entry which is preliminary data.</text>
</comment>
<dbReference type="CDD" id="cd17997">
    <property type="entry name" value="DEXHc_SMARCA1_SMARCA5"/>
    <property type="match status" value="1"/>
</dbReference>
<dbReference type="GO" id="GO:0140658">
    <property type="term" value="F:ATP-dependent chromatin remodeler activity"/>
    <property type="evidence" value="ECO:0007669"/>
    <property type="project" value="TreeGrafter"/>
</dbReference>
<feature type="compositionally biased region" description="Basic residues" evidence="12">
    <location>
        <begin position="1120"/>
        <end position="1137"/>
    </location>
</feature>
<feature type="region of interest" description="Disordered" evidence="12">
    <location>
        <begin position="121"/>
        <end position="143"/>
    </location>
</feature>
<proteinExistence type="inferred from homology"/>
<evidence type="ECO:0000256" key="10">
    <source>
        <dbReference type="ARBA" id="ARBA00023163"/>
    </source>
</evidence>
<keyword evidence="9" id="KW-0805">Transcription regulation</keyword>
<dbReference type="PANTHER" id="PTHR45623:SF49">
    <property type="entry name" value="SWI_SNF-RELATED MATRIX-ASSOCIATED ACTIN-DEPENDENT REGULATOR OF CHROMATIN SUBFAMILY A MEMBER 5"/>
    <property type="match status" value="1"/>
</dbReference>
<dbReference type="InterPro" id="IPR014001">
    <property type="entry name" value="Helicase_ATP-bd"/>
</dbReference>
<dbReference type="AlphaFoldDB" id="A0AAV5QUD3"/>
<evidence type="ECO:0000256" key="12">
    <source>
        <dbReference type="SAM" id="MobiDB-lite"/>
    </source>
</evidence>
<keyword evidence="5" id="KW-0378">Hydrolase</keyword>
<dbReference type="GO" id="GO:0016887">
    <property type="term" value="F:ATP hydrolysis activity"/>
    <property type="evidence" value="ECO:0007669"/>
    <property type="project" value="TreeGrafter"/>
</dbReference>
<organism evidence="15 16">
    <name type="scientific">Saccharomycopsis crataegensis</name>
    <dbReference type="NCBI Taxonomy" id="43959"/>
    <lineage>
        <taxon>Eukaryota</taxon>
        <taxon>Fungi</taxon>
        <taxon>Dikarya</taxon>
        <taxon>Ascomycota</taxon>
        <taxon>Saccharomycotina</taxon>
        <taxon>Saccharomycetes</taxon>
        <taxon>Saccharomycopsidaceae</taxon>
        <taxon>Saccharomycopsis</taxon>
    </lineage>
</organism>
<evidence type="ECO:0000313" key="15">
    <source>
        <dbReference type="EMBL" id="GMM37805.1"/>
    </source>
</evidence>
<dbReference type="SUPFAM" id="SSF52540">
    <property type="entry name" value="P-loop containing nucleoside triphosphate hydrolases"/>
    <property type="match status" value="2"/>
</dbReference>
<keyword evidence="3" id="KW-0677">Repeat</keyword>
<evidence type="ECO:0000259" key="13">
    <source>
        <dbReference type="PROSITE" id="PS51192"/>
    </source>
</evidence>
<comment type="similarity">
    <text evidence="2">Belongs to the SNF2/RAD54 helicase family. ISWI subfamily.</text>
</comment>
<dbReference type="InterPro" id="IPR036306">
    <property type="entry name" value="ISWI_HAND-dom_sf"/>
</dbReference>
<dbReference type="InterPro" id="IPR002464">
    <property type="entry name" value="DNA/RNA_helicase_DEAH_CS"/>
</dbReference>
<keyword evidence="4" id="KW-0547">Nucleotide-binding</keyword>
<dbReference type="Pfam" id="PF00271">
    <property type="entry name" value="Helicase_C"/>
    <property type="match status" value="1"/>
</dbReference>
<dbReference type="Gene3D" id="1.10.1040.30">
    <property type="entry name" value="ISWI, HAND domain"/>
    <property type="match status" value="1"/>
</dbReference>
<dbReference type="InterPro" id="IPR015195">
    <property type="entry name" value="SLIDE"/>
</dbReference>
<dbReference type="GO" id="GO:0005524">
    <property type="term" value="F:ATP binding"/>
    <property type="evidence" value="ECO:0007669"/>
    <property type="project" value="UniProtKB-KW"/>
</dbReference>
<dbReference type="FunFam" id="3.40.50.10810:FF:000002">
    <property type="entry name" value="ISWI chromatin-remodeling complex ATPase CHR11 isoform A"/>
    <property type="match status" value="1"/>
</dbReference>
<evidence type="ECO:0000313" key="16">
    <source>
        <dbReference type="Proteomes" id="UP001360560"/>
    </source>
</evidence>
<dbReference type="SUPFAM" id="SSF46689">
    <property type="entry name" value="Homeodomain-like"/>
    <property type="match status" value="2"/>
</dbReference>
<dbReference type="RefSeq" id="XP_064854801.1">
    <property type="nucleotide sequence ID" value="XM_064998729.1"/>
</dbReference>
<dbReference type="GO" id="GO:0004386">
    <property type="term" value="F:helicase activity"/>
    <property type="evidence" value="ECO:0007669"/>
    <property type="project" value="UniProtKB-KW"/>
</dbReference>
<sequence>MTEAEPVSDVNSPAAVTNQSPATSIVTTESPEPEKNHIVETNVDRKSFYFVDETKGSENDERHLHEITKRYKHLLDLSHLFKTFIQSRAKKDPKFKQVIAKVEETLHKSILNDDDVNKKSGKFTGSEGVRRRKTEKEEDAELLGSSNDSDIIEFTESPSYINGKLREYQIQGLNWLVSLHENNLSGILADEMGLGKTLQTISFLGYLRFFKGIVGPHLVIVPKSTLENWQREFGKWIPQFNTVVLTGDKTQRADIINQKIMSCDFDVVISSYELVIKEKATLKKIEWSYIVIDEAHRIKNEQSLLSQVIRLFTSRNRLLITGTPLQNNLHELWALLNFILPDVFSDSESFDEYFGATNAENDQDHDQDQQEVIKQLHTILSPFLLRRIKSQVEKSLLPKKEMNLYVSLSPLQKKLYRKLLEKDLDAVNGLNGKKESKTRLLNIVMQLRKCSNHPYLFDGVEPGPPYTTDEHLVFNSQKLKVLDNLLKKFKAEGSRVLIFSQMSRMLDIMEDYCYFRGYGYCRIDGSTDHEDRIQQIDEYNAEGSDKFIFLLTTRAGGLGINLTSADVVVLYDSDWNPQADLQAMDRAHRIGQKKQVKVFRMVTENTIEEKVLERAMKKLRLDQVVIQQARASSANQQVDKDELLNMIRYGAHDMFNNSAGQPKDSDEDGDAGDEINLDDLLANSEKRTKELNSKYAKLGFDELQDLEAENTSAYQWNGTDFKKQNTKKIGSGFMWLNPGKRERKENYSIDGYYRDVLNSGGRPASTEPKGPKAPKQMTLYDHQFYSPNLFTLHEKEKYWYRKQINYKVPLNQKPQSNGGTGNTKSALSAEDIKLDNKLEQIEVDHATALTEEEEKLKEEYLKEGYGNWSRREFNHFISASAKHGRHNIDLVANEMIENNVVMTVKTFDEIKEYSETFWNRYTEIEGFERYIMQIEQGEEKIAKQIKQRSSLHKKISQYESPLNELELKFPPTSTSFTPDEDAFLLVMLFKHGIDSDGIYETIHKEILKSNIFKFDYFLKSRTSTELNRRCNALLAAVVKEVESNEQQVLTILTKKRKALDDKKKNRTNKRKKVSIKKLSLKSSVSLRSKKKKDEPKKSAPKRGAAKKKVTSKTDSASGAKRNKPGPKPGAKYKKKPGPKPGTKGNSKAKSNGDISSYFNKKS</sequence>
<dbReference type="InterPro" id="IPR027417">
    <property type="entry name" value="P-loop_NTPase"/>
</dbReference>
<evidence type="ECO:0000256" key="2">
    <source>
        <dbReference type="ARBA" id="ARBA00009687"/>
    </source>
</evidence>
<dbReference type="Gene3D" id="1.10.10.60">
    <property type="entry name" value="Homeodomain-like"/>
    <property type="match status" value="2"/>
</dbReference>
<evidence type="ECO:0000256" key="7">
    <source>
        <dbReference type="ARBA" id="ARBA00022840"/>
    </source>
</evidence>
<accession>A0AAV5QUD3</accession>
<feature type="compositionally biased region" description="Polar residues" evidence="12">
    <location>
        <begin position="9"/>
        <end position="30"/>
    </location>
</feature>
<reference evidence="15 16" key="1">
    <citation type="journal article" date="2023" name="Elife">
        <title>Identification of key yeast species and microbe-microbe interactions impacting larval growth of Drosophila in the wild.</title>
        <authorList>
            <person name="Mure A."/>
            <person name="Sugiura Y."/>
            <person name="Maeda R."/>
            <person name="Honda K."/>
            <person name="Sakurai N."/>
            <person name="Takahashi Y."/>
            <person name="Watada M."/>
            <person name="Katoh T."/>
            <person name="Gotoh A."/>
            <person name="Gotoh Y."/>
            <person name="Taniguchi I."/>
            <person name="Nakamura K."/>
            <person name="Hayashi T."/>
            <person name="Katayama T."/>
            <person name="Uemura T."/>
            <person name="Hattori Y."/>
        </authorList>
    </citation>
    <scope>NUCLEOTIDE SEQUENCE [LARGE SCALE GENOMIC DNA]</scope>
    <source>
        <strain evidence="15 16">SC-9</strain>
    </source>
</reference>
<evidence type="ECO:0000256" key="1">
    <source>
        <dbReference type="ARBA" id="ARBA00004123"/>
    </source>
</evidence>
<dbReference type="EMBL" id="BTFZ01000012">
    <property type="protein sequence ID" value="GMM37805.1"/>
    <property type="molecule type" value="Genomic_DNA"/>
</dbReference>
<dbReference type="InterPro" id="IPR015194">
    <property type="entry name" value="ISWI_HAND-dom"/>
</dbReference>
<feature type="compositionally biased region" description="Basic residues" evidence="12">
    <location>
        <begin position="1098"/>
        <end position="1110"/>
    </location>
</feature>
<feature type="compositionally biased region" description="Basic residues" evidence="12">
    <location>
        <begin position="1064"/>
        <end position="1079"/>
    </location>
</feature>
<dbReference type="GO" id="GO:0003677">
    <property type="term" value="F:DNA binding"/>
    <property type="evidence" value="ECO:0007669"/>
    <property type="project" value="InterPro"/>
</dbReference>
<feature type="compositionally biased region" description="Polar residues" evidence="12">
    <location>
        <begin position="1145"/>
        <end position="1162"/>
    </location>
</feature>
<dbReference type="InterPro" id="IPR049730">
    <property type="entry name" value="SNF2/RAD54-like_C"/>
</dbReference>
<evidence type="ECO:0000256" key="6">
    <source>
        <dbReference type="ARBA" id="ARBA00022806"/>
    </source>
</evidence>
<dbReference type="FunFam" id="3.40.50.300:FF:000082">
    <property type="entry name" value="ISWI chromatin remodeling complex ATPase ISW1"/>
    <property type="match status" value="1"/>
</dbReference>
<dbReference type="Gene3D" id="1.20.5.1190">
    <property type="entry name" value="iswi atpase"/>
    <property type="match status" value="1"/>
</dbReference>
<dbReference type="PROSITE" id="PS51192">
    <property type="entry name" value="HELICASE_ATP_BIND_1"/>
    <property type="match status" value="1"/>
</dbReference>
<dbReference type="GeneID" id="90075780"/>
<dbReference type="SUPFAM" id="SSF101224">
    <property type="entry name" value="HAND domain of the nucleosome remodeling ATPase ISWI"/>
    <property type="match status" value="1"/>
</dbReference>
<comment type="subcellular location">
    <subcellularLocation>
        <location evidence="1">Nucleus</location>
    </subcellularLocation>
</comment>